<dbReference type="EMBL" id="UOGJ01000075">
    <property type="protein sequence ID" value="VAX35914.1"/>
    <property type="molecule type" value="Genomic_DNA"/>
</dbReference>
<proteinExistence type="predicted"/>
<name>A0A3B1DIL6_9ZZZZ</name>
<evidence type="ECO:0000313" key="1">
    <source>
        <dbReference type="EMBL" id="VAX35914.1"/>
    </source>
</evidence>
<gene>
    <name evidence="1" type="ORF">MNBD_UNCLBAC01-1124</name>
</gene>
<reference evidence="1" key="1">
    <citation type="submission" date="2018-06" db="EMBL/GenBank/DDBJ databases">
        <authorList>
            <person name="Zhirakovskaya E."/>
        </authorList>
    </citation>
    <scope>NUCLEOTIDE SEQUENCE</scope>
</reference>
<organism evidence="1">
    <name type="scientific">hydrothermal vent metagenome</name>
    <dbReference type="NCBI Taxonomy" id="652676"/>
    <lineage>
        <taxon>unclassified sequences</taxon>
        <taxon>metagenomes</taxon>
        <taxon>ecological metagenomes</taxon>
    </lineage>
</organism>
<sequence>MNSRQRIVSFLIIILSGFFFQTSEVWGHINQKTPNDTYSKTQIILNHVAYIREKQGIDAPITIEIPPQKGKTPGHVLKKSYEILEKISKFRVNNSYGPITIPPFPTREITPDEVYESTQRIINELELLEEFLKISNLELFNRKVIFIEKTPNDVYRALWQISVAFDTLLGVRGFTPTDVYAQTQRLLGEVNFLRQQQGIGGYVPKPKKLKGKHPNHALASSYKLLNKIILAEKNLWMNPAASKKVPLRVITPTEVYDSVGEVLAEIQRIKFRLGIEHIIPIVKEISQKTPDDVIQNLEWAALLMPEFNTFQIKQRNRKHMQRTPAHVYALTEKIIKELERLRVEKNIKHTSRERKIFSKKEPKHVFIKTTECLEKLNIYRKHIGLGEITKVHHPLREITPNEVYETMFRLYQEIQLLKNENIIQEKDVFNFETFKEKTSMDVFTQALQISQLLDTLLGSKGEYTPSDVFVKVVLIRKEFVLLRERLGVSTDVENFQFEEGKTPKDNMEKAFEILKLLNQIRSRSGIFENELPKYRQGKPLPEDVFNIVDYIIADIIELKMTLGITQYVEDVEFVSEKTPSHVYEQMELLKRLLESIIYQYSHE</sequence>
<dbReference type="AlphaFoldDB" id="A0A3B1DIL6"/>
<protein>
    <submittedName>
        <fullName evidence="1">Uncharacterized protein</fullName>
    </submittedName>
</protein>
<accession>A0A3B1DIL6</accession>